<dbReference type="AlphaFoldDB" id="A0AAD9UQM4"/>
<proteinExistence type="predicted"/>
<organism evidence="2 3">
    <name type="scientific">Babesia duncani</name>
    <dbReference type="NCBI Taxonomy" id="323732"/>
    <lineage>
        <taxon>Eukaryota</taxon>
        <taxon>Sar</taxon>
        <taxon>Alveolata</taxon>
        <taxon>Apicomplexa</taxon>
        <taxon>Aconoidasida</taxon>
        <taxon>Piroplasmida</taxon>
        <taxon>Babesiidae</taxon>
        <taxon>Babesia</taxon>
    </lineage>
</organism>
<evidence type="ECO:0000313" key="2">
    <source>
        <dbReference type="EMBL" id="KAK2198293.1"/>
    </source>
</evidence>
<dbReference type="GO" id="GO:0005524">
    <property type="term" value="F:ATP binding"/>
    <property type="evidence" value="ECO:0007669"/>
    <property type="project" value="InterPro"/>
</dbReference>
<accession>A0AAD9UQM4</accession>
<dbReference type="Pfam" id="PF00004">
    <property type="entry name" value="AAA"/>
    <property type="match status" value="1"/>
</dbReference>
<evidence type="ECO:0000313" key="3">
    <source>
        <dbReference type="Proteomes" id="UP001214638"/>
    </source>
</evidence>
<keyword evidence="2" id="KW-0378">Hydrolase</keyword>
<name>A0AAD9UQM4_9APIC</name>
<dbReference type="InterPro" id="IPR027417">
    <property type="entry name" value="P-loop_NTPase"/>
</dbReference>
<dbReference type="GeneID" id="94335600"/>
<dbReference type="RefSeq" id="XP_067805135.1">
    <property type="nucleotide sequence ID" value="XM_067946344.1"/>
</dbReference>
<dbReference type="KEGG" id="bdw:94335600"/>
<comment type="caution">
    <text evidence="2">The sequence shown here is derived from an EMBL/GenBank/DDBJ whole genome shotgun (WGS) entry which is preliminary data.</text>
</comment>
<sequence length="419" mass="47973">MGYLIGLNVQSGNSNFDLYNVLRKGGVTYLKIDLKYLRKALNSYIGNPGLFVYNTILDYLRKYQDCQKSIVILDKFDLWSVPNDFREFNNTNPSSVCNDPYILELIDKIKFIPGTDNKYNKGEVCWTYKLLYLIRYSIIYRIKEEYDHDLTIFGVYGKYECTSGFYGDVFHDNVDLVGFLKSDIFKSFGIDANVLSKTYSSRRHDYLNHLSRELDLCLKGSTITSVTKPYDFNALKGSHFDTSLADIPFNVSYESIGWNKITLICGNERSGKTSLLHGLVKCWRDYHLKQICIACNNNQTVIYPQVLKLDYCCIFSQFVGSGETYIRNIFLQAKGCTPALIYIDDFEILLKGSNVTDDTDASQYSMTLLKTLINELSNLKNGIYFIGCMSGHTLPYDLPIEFLNLVSKIIVLPEQLGKE</sequence>
<dbReference type="EMBL" id="JALLKP010000001">
    <property type="protein sequence ID" value="KAK2198293.1"/>
    <property type="molecule type" value="Genomic_DNA"/>
</dbReference>
<keyword evidence="3" id="KW-1185">Reference proteome</keyword>
<reference evidence="2" key="1">
    <citation type="journal article" date="2023" name="Nat. Microbiol.">
        <title>Babesia duncani multi-omics identifies virulence factors and drug targets.</title>
        <authorList>
            <person name="Singh P."/>
            <person name="Lonardi S."/>
            <person name="Liang Q."/>
            <person name="Vydyam P."/>
            <person name="Khabirova E."/>
            <person name="Fang T."/>
            <person name="Gihaz S."/>
            <person name="Thekkiniath J."/>
            <person name="Munshi M."/>
            <person name="Abel S."/>
            <person name="Ciampossin L."/>
            <person name="Batugedara G."/>
            <person name="Gupta M."/>
            <person name="Lu X.M."/>
            <person name="Lenz T."/>
            <person name="Chakravarty S."/>
            <person name="Cornillot E."/>
            <person name="Hu Y."/>
            <person name="Ma W."/>
            <person name="Gonzalez L.M."/>
            <person name="Sanchez S."/>
            <person name="Estrada K."/>
            <person name="Sanchez-Flores A."/>
            <person name="Montero E."/>
            <person name="Harb O.S."/>
            <person name="Le Roch K.G."/>
            <person name="Mamoun C.B."/>
        </authorList>
    </citation>
    <scope>NUCLEOTIDE SEQUENCE</scope>
    <source>
        <strain evidence="2">WA1</strain>
    </source>
</reference>
<gene>
    <name evidence="2" type="ORF">BdWA1_001302</name>
</gene>
<dbReference type="Gene3D" id="3.40.50.300">
    <property type="entry name" value="P-loop containing nucleotide triphosphate hydrolases"/>
    <property type="match status" value="1"/>
</dbReference>
<evidence type="ECO:0000259" key="1">
    <source>
        <dbReference type="Pfam" id="PF00004"/>
    </source>
</evidence>
<dbReference type="GO" id="GO:0016887">
    <property type="term" value="F:ATP hydrolysis activity"/>
    <property type="evidence" value="ECO:0007669"/>
    <property type="project" value="InterPro"/>
</dbReference>
<dbReference type="SUPFAM" id="SSF52540">
    <property type="entry name" value="P-loop containing nucleoside triphosphate hydrolases"/>
    <property type="match status" value="1"/>
</dbReference>
<protein>
    <submittedName>
        <fullName evidence="2">Bifunctional P-loop containing nucleoside triphosphate hydrolase/ATPase</fullName>
    </submittedName>
</protein>
<dbReference type="InterPro" id="IPR003959">
    <property type="entry name" value="ATPase_AAA_core"/>
</dbReference>
<feature type="domain" description="ATPase AAA-type core" evidence="1">
    <location>
        <begin position="263"/>
        <end position="388"/>
    </location>
</feature>
<dbReference type="Proteomes" id="UP001214638">
    <property type="component" value="Unassembled WGS sequence"/>
</dbReference>